<dbReference type="InterPro" id="IPR050300">
    <property type="entry name" value="GDXG_lipolytic_enzyme"/>
</dbReference>
<keyword evidence="2" id="KW-0732">Signal</keyword>
<gene>
    <name evidence="4" type="primary">axeA1_2</name>
    <name evidence="4" type="ORF">L21SP3_00793</name>
</gene>
<protein>
    <submittedName>
        <fullName evidence="4">Acetylxylan esterase</fullName>
        <ecNumber evidence="4">3.1.1.72</ecNumber>
    </submittedName>
</protein>
<dbReference type="GO" id="GO:0046555">
    <property type="term" value="F:acetylxylan esterase activity"/>
    <property type="evidence" value="ECO:0007669"/>
    <property type="project" value="UniProtKB-EC"/>
</dbReference>
<proteinExistence type="predicted"/>
<sequence length="315" mass="34884" precursor="true">MNFKAKFTFIIIFCLALAVSAMSDGNQRMNKDAAVEMSLWHKSEIPHFKDIGQEETIDHQGHLSNVDTPEIEIYLPPEDNRNGSAVVICPGGGYSILSIEKEGRKIADWLNSFGTAGIVLKYRHKYFQHPVPLMDAQRAVRLTRLNAGKWGIEADKVGIMGFSAGGHLASTAGTHYSKGSKNAEEPAERFSSRPDFMILVYPVISMQRGITHGGSKISILGRKPDKQLVDELSNELQVTSDTPPAFLIHAADDRAVPYQNSVLFYEALIEAGVLSELHIYPRGGHGFGMMPGSEFGPAQWPEQCRDWLERTIISK</sequence>
<keyword evidence="5" id="KW-1185">Reference proteome</keyword>
<dbReference type="Proteomes" id="UP000188273">
    <property type="component" value="Chromosome"/>
</dbReference>
<dbReference type="SUPFAM" id="SSF53474">
    <property type="entry name" value="alpha/beta-Hydrolases"/>
    <property type="match status" value="1"/>
</dbReference>
<evidence type="ECO:0000313" key="4">
    <source>
        <dbReference type="EMBL" id="AQQ08999.1"/>
    </source>
</evidence>
<dbReference type="PANTHER" id="PTHR48081:SF6">
    <property type="entry name" value="PEPTIDASE S9 PROLYL OLIGOPEPTIDASE CATALYTIC DOMAIN-CONTAINING PROTEIN"/>
    <property type="match status" value="1"/>
</dbReference>
<evidence type="ECO:0000259" key="3">
    <source>
        <dbReference type="Pfam" id="PF20434"/>
    </source>
</evidence>
<evidence type="ECO:0000313" key="5">
    <source>
        <dbReference type="Proteomes" id="UP000188273"/>
    </source>
</evidence>
<name>A0A1Q2HN86_9BACT</name>
<evidence type="ECO:0000256" key="1">
    <source>
        <dbReference type="ARBA" id="ARBA00022801"/>
    </source>
</evidence>
<reference evidence="5" key="1">
    <citation type="submission" date="2017-02" db="EMBL/GenBank/DDBJ databases">
        <title>Comparative genomics and description of representatives of a novel lineage of planctomycetes thriving in anoxic sediments.</title>
        <authorList>
            <person name="Spring S."/>
            <person name="Bunk B."/>
            <person name="Sproer C."/>
            <person name="Klenk H.-P."/>
        </authorList>
    </citation>
    <scope>NUCLEOTIDE SEQUENCE [LARGE SCALE GENOMIC DNA]</scope>
    <source>
        <strain evidence="5">L21-RPul-D3</strain>
    </source>
</reference>
<feature type="signal peptide" evidence="2">
    <location>
        <begin position="1"/>
        <end position="23"/>
    </location>
</feature>
<dbReference type="STRING" id="1940790.L21SP3_00793"/>
<dbReference type="PANTHER" id="PTHR48081">
    <property type="entry name" value="AB HYDROLASE SUPERFAMILY PROTEIN C4A8.06C"/>
    <property type="match status" value="1"/>
</dbReference>
<dbReference type="EC" id="3.1.1.72" evidence="4"/>
<accession>A0A1Q2HN86</accession>
<dbReference type="Pfam" id="PF20434">
    <property type="entry name" value="BD-FAE"/>
    <property type="match status" value="1"/>
</dbReference>
<dbReference type="RefSeq" id="WP_077539461.1">
    <property type="nucleotide sequence ID" value="NZ_CP019633.1"/>
</dbReference>
<dbReference type="Gene3D" id="3.40.50.1820">
    <property type="entry name" value="alpha/beta hydrolase"/>
    <property type="match status" value="1"/>
</dbReference>
<dbReference type="AlphaFoldDB" id="A0A1Q2HN86"/>
<evidence type="ECO:0000256" key="2">
    <source>
        <dbReference type="SAM" id="SignalP"/>
    </source>
</evidence>
<keyword evidence="1 4" id="KW-0378">Hydrolase</keyword>
<feature type="domain" description="BD-FAE-like" evidence="3">
    <location>
        <begin position="72"/>
        <end position="268"/>
    </location>
</feature>
<dbReference type="OrthoDB" id="9794725at2"/>
<organism evidence="4 5">
    <name type="scientific">Sedimentisphaera cyanobacteriorum</name>
    <dbReference type="NCBI Taxonomy" id="1940790"/>
    <lineage>
        <taxon>Bacteria</taxon>
        <taxon>Pseudomonadati</taxon>
        <taxon>Planctomycetota</taxon>
        <taxon>Phycisphaerae</taxon>
        <taxon>Sedimentisphaerales</taxon>
        <taxon>Sedimentisphaeraceae</taxon>
        <taxon>Sedimentisphaera</taxon>
    </lineage>
</organism>
<dbReference type="InterPro" id="IPR029058">
    <property type="entry name" value="AB_hydrolase_fold"/>
</dbReference>
<dbReference type="KEGG" id="pbu:L21SP3_00793"/>
<feature type="chain" id="PRO_5013315460" evidence="2">
    <location>
        <begin position="24"/>
        <end position="315"/>
    </location>
</feature>
<dbReference type="EMBL" id="CP019633">
    <property type="protein sequence ID" value="AQQ08999.1"/>
    <property type="molecule type" value="Genomic_DNA"/>
</dbReference>
<dbReference type="InterPro" id="IPR049492">
    <property type="entry name" value="BD-FAE-like_dom"/>
</dbReference>